<organism evidence="9 10">
    <name type="scientific">Streptomyces hainanensis</name>
    <dbReference type="NCBI Taxonomy" id="402648"/>
    <lineage>
        <taxon>Bacteria</taxon>
        <taxon>Bacillati</taxon>
        <taxon>Actinomycetota</taxon>
        <taxon>Actinomycetes</taxon>
        <taxon>Kitasatosporales</taxon>
        <taxon>Streptomycetaceae</taxon>
        <taxon>Streptomyces</taxon>
    </lineage>
</organism>
<feature type="transmembrane region" description="Helical" evidence="8">
    <location>
        <begin position="232"/>
        <end position="259"/>
    </location>
</feature>
<dbReference type="PANTHER" id="PTHR42865:SF1">
    <property type="entry name" value="AEROBIC C4-DICARBOXYLATE TRANSPORT PROTEIN"/>
    <property type="match status" value="1"/>
</dbReference>
<dbReference type="GO" id="GO:0005886">
    <property type="term" value="C:plasma membrane"/>
    <property type="evidence" value="ECO:0007669"/>
    <property type="project" value="UniProtKB-SubCell"/>
</dbReference>
<dbReference type="OrthoDB" id="9766690at2"/>
<protein>
    <submittedName>
        <fullName evidence="9">Cation:dicarboxylase symporter family transporter</fullName>
    </submittedName>
</protein>
<keyword evidence="5" id="KW-0769">Symport</keyword>
<proteinExistence type="predicted"/>
<comment type="caution">
    <text evidence="9">The sequence shown here is derived from an EMBL/GenBank/DDBJ whole genome shotgun (WGS) entry which is preliminary data.</text>
</comment>
<feature type="transmembrane region" description="Helical" evidence="8">
    <location>
        <begin position="87"/>
        <end position="109"/>
    </location>
</feature>
<evidence type="ECO:0000256" key="1">
    <source>
        <dbReference type="ARBA" id="ARBA00004651"/>
    </source>
</evidence>
<evidence type="ECO:0000256" key="4">
    <source>
        <dbReference type="ARBA" id="ARBA00022692"/>
    </source>
</evidence>
<dbReference type="Pfam" id="PF00375">
    <property type="entry name" value="SDF"/>
    <property type="match status" value="1"/>
</dbReference>
<dbReference type="SUPFAM" id="SSF118215">
    <property type="entry name" value="Proton glutamate symport protein"/>
    <property type="match status" value="1"/>
</dbReference>
<keyword evidence="2" id="KW-0813">Transport</keyword>
<evidence type="ECO:0000313" key="10">
    <source>
        <dbReference type="Proteomes" id="UP000295345"/>
    </source>
</evidence>
<dbReference type="InterPro" id="IPR036458">
    <property type="entry name" value="Na:dicarbo_symporter_sf"/>
</dbReference>
<evidence type="ECO:0000256" key="8">
    <source>
        <dbReference type="SAM" id="Phobius"/>
    </source>
</evidence>
<feature type="transmembrane region" description="Helical" evidence="8">
    <location>
        <begin position="199"/>
        <end position="220"/>
    </location>
</feature>
<keyword evidence="7 8" id="KW-0472">Membrane</keyword>
<accession>A0A4R4TNX7</accession>
<gene>
    <name evidence="9" type="ORF">E1283_06920</name>
</gene>
<feature type="transmembrane region" description="Helical" evidence="8">
    <location>
        <begin position="50"/>
        <end position="75"/>
    </location>
</feature>
<keyword evidence="10" id="KW-1185">Reference proteome</keyword>
<dbReference type="PRINTS" id="PR00173">
    <property type="entry name" value="EDTRNSPORT"/>
</dbReference>
<keyword evidence="4 8" id="KW-0812">Transmembrane</keyword>
<dbReference type="GO" id="GO:0015366">
    <property type="term" value="F:malate:proton symporter activity"/>
    <property type="evidence" value="ECO:0007669"/>
    <property type="project" value="TreeGrafter"/>
</dbReference>
<dbReference type="GO" id="GO:0015138">
    <property type="term" value="F:fumarate transmembrane transporter activity"/>
    <property type="evidence" value="ECO:0007669"/>
    <property type="project" value="TreeGrafter"/>
</dbReference>
<keyword evidence="6 8" id="KW-1133">Transmembrane helix</keyword>
<dbReference type="PANTHER" id="PTHR42865">
    <property type="entry name" value="PROTON/GLUTAMATE-ASPARTATE SYMPORTER"/>
    <property type="match status" value="1"/>
</dbReference>
<comment type="subcellular location">
    <subcellularLocation>
        <location evidence="1">Cell membrane</location>
        <topology evidence="1">Multi-pass membrane protein</topology>
    </subcellularLocation>
</comment>
<reference evidence="9 10" key="1">
    <citation type="submission" date="2019-03" db="EMBL/GenBank/DDBJ databases">
        <title>Draft genome sequences of novel Actinobacteria.</title>
        <authorList>
            <person name="Sahin N."/>
            <person name="Ay H."/>
            <person name="Saygin H."/>
        </authorList>
    </citation>
    <scope>NUCLEOTIDE SEQUENCE [LARGE SCALE GENOMIC DNA]</scope>
    <source>
        <strain evidence="9 10">DSM 41900</strain>
    </source>
</reference>
<dbReference type="GO" id="GO:0070778">
    <property type="term" value="P:L-aspartate transmembrane transport"/>
    <property type="evidence" value="ECO:0007669"/>
    <property type="project" value="TreeGrafter"/>
</dbReference>
<dbReference type="AlphaFoldDB" id="A0A4R4TNX7"/>
<dbReference type="Proteomes" id="UP000295345">
    <property type="component" value="Unassembled WGS sequence"/>
</dbReference>
<dbReference type="RefSeq" id="WP_132817002.1">
    <property type="nucleotide sequence ID" value="NZ_SMKI01000050.1"/>
</dbReference>
<evidence type="ECO:0000256" key="6">
    <source>
        <dbReference type="ARBA" id="ARBA00022989"/>
    </source>
</evidence>
<evidence type="ECO:0000313" key="9">
    <source>
        <dbReference type="EMBL" id="TDC77604.1"/>
    </source>
</evidence>
<sequence>MAPKAEEPRTGRTPWYRRLFAWVWLGMAAGALVGWASPDAGRALEPLGDGFVGLMTMALAPIVFCMVVSGITSVGSFRRTGRIAGKALLYFELTTTTALLFGLLAVNLLRPGDRMHADADALRLSDEVASRIEPAQDLAWHERLLHAVPTNVVDSFARGEVLQVLVFAVLFGVALTALGERGRGVAEGVERLGEALFGVVRIVMYAAPLGAFGAMAYTVGAFGTATLHALGWLIGVFYVTSAVFVVVVLGGVVALVVGLNPWHVLRHFREETLTALGASSSDVAVPGVIRRLRTLGVPRAEAGVTVGAGYSFNLDGTCVYLTLSAMFLAQALGLDLSFGEQVGLVVVMLLTSKGTAGVTGGGFVMLASSLSSSGVIPVAAVMIVFGVDRFMSECRAVVNVLGNAVAGLVVSRWEGTLDRERAAAVLRGEAAPVDTAALDAAGDGAAAEDRVPVTLGKPG</sequence>
<feature type="transmembrane region" description="Helical" evidence="8">
    <location>
        <begin position="358"/>
        <end position="385"/>
    </location>
</feature>
<dbReference type="Gene3D" id="1.10.3860.10">
    <property type="entry name" value="Sodium:dicarboxylate symporter"/>
    <property type="match status" value="1"/>
</dbReference>
<keyword evidence="3" id="KW-1003">Cell membrane</keyword>
<name>A0A4R4TNX7_9ACTN</name>
<evidence type="ECO:0000256" key="3">
    <source>
        <dbReference type="ARBA" id="ARBA00022475"/>
    </source>
</evidence>
<evidence type="ECO:0000256" key="2">
    <source>
        <dbReference type="ARBA" id="ARBA00022448"/>
    </source>
</evidence>
<dbReference type="FunFam" id="1.10.3860.10:FF:000001">
    <property type="entry name" value="C4-dicarboxylate transport protein"/>
    <property type="match status" value="1"/>
</dbReference>
<evidence type="ECO:0000256" key="7">
    <source>
        <dbReference type="ARBA" id="ARBA00023136"/>
    </source>
</evidence>
<dbReference type="InterPro" id="IPR001991">
    <property type="entry name" value="Na-dicarboxylate_symporter"/>
</dbReference>
<feature type="transmembrane region" description="Helical" evidence="8">
    <location>
        <begin position="19"/>
        <end position="38"/>
    </location>
</feature>
<dbReference type="GO" id="GO:0015141">
    <property type="term" value="F:succinate transmembrane transporter activity"/>
    <property type="evidence" value="ECO:0007669"/>
    <property type="project" value="TreeGrafter"/>
</dbReference>
<evidence type="ECO:0000256" key="5">
    <source>
        <dbReference type="ARBA" id="ARBA00022847"/>
    </source>
</evidence>
<feature type="transmembrane region" description="Helical" evidence="8">
    <location>
        <begin position="161"/>
        <end position="178"/>
    </location>
</feature>
<dbReference type="EMBL" id="SMKI01000050">
    <property type="protein sequence ID" value="TDC77604.1"/>
    <property type="molecule type" value="Genomic_DNA"/>
</dbReference>